<dbReference type="AlphaFoldDB" id="A0A0G1NET6"/>
<dbReference type="Proteomes" id="UP000034032">
    <property type="component" value="Unassembled WGS sequence"/>
</dbReference>
<evidence type="ECO:0000313" key="3">
    <source>
        <dbReference type="Proteomes" id="UP000034032"/>
    </source>
</evidence>
<dbReference type="EMBL" id="LCJR01000002">
    <property type="protein sequence ID" value="KKT82704.1"/>
    <property type="molecule type" value="Genomic_DNA"/>
</dbReference>
<evidence type="ECO:0000313" key="2">
    <source>
        <dbReference type="EMBL" id="KKT82704.1"/>
    </source>
</evidence>
<protein>
    <submittedName>
        <fullName evidence="2">Uncharacterized protein</fullName>
    </submittedName>
</protein>
<proteinExistence type="predicted"/>
<feature type="region of interest" description="Disordered" evidence="1">
    <location>
        <begin position="187"/>
        <end position="209"/>
    </location>
</feature>
<reference evidence="2 3" key="1">
    <citation type="journal article" date="2015" name="Nature">
        <title>rRNA introns, odd ribosomes, and small enigmatic genomes across a large radiation of phyla.</title>
        <authorList>
            <person name="Brown C.T."/>
            <person name="Hug L.A."/>
            <person name="Thomas B.C."/>
            <person name="Sharon I."/>
            <person name="Castelle C.J."/>
            <person name="Singh A."/>
            <person name="Wilkins M.J."/>
            <person name="Williams K.H."/>
            <person name="Banfield J.F."/>
        </authorList>
    </citation>
    <scope>NUCLEOTIDE SEQUENCE [LARGE SCALE GENOMIC DNA]</scope>
</reference>
<accession>A0A0G1NET6</accession>
<comment type="caution">
    <text evidence="2">The sequence shown here is derived from an EMBL/GenBank/DDBJ whole genome shotgun (WGS) entry which is preliminary data.</text>
</comment>
<sequence length="209" mass="24450">MSQEKLEKSSADNKFHILNEKGEPVEVIQLPDDVGDEFYIEEISDSERKILPYKKLVKIEGIERGWGEEVAPGKVQQIQEQNIRIGRIDRANKTITFSEEPSGESEKDKRREKYKQLFVFAFFKADGEEGVHEDLLNDATIEEALKRGRELWPDADEFKVSNEQLGDPYSYLFAEDKFESMKRRIAFPEETPTREEFEATRRRLDELNQ</sequence>
<name>A0A0G1NET6_9BACT</name>
<gene>
    <name evidence="2" type="ORF">UW79_C0002G0021</name>
</gene>
<feature type="compositionally biased region" description="Basic and acidic residues" evidence="1">
    <location>
        <begin position="191"/>
        <end position="209"/>
    </location>
</feature>
<evidence type="ECO:0000256" key="1">
    <source>
        <dbReference type="SAM" id="MobiDB-lite"/>
    </source>
</evidence>
<organism evidence="2 3">
    <name type="scientific">Candidatus Yanofskybacteria bacterium GW2011_GWA2_44_9</name>
    <dbReference type="NCBI Taxonomy" id="1619025"/>
    <lineage>
        <taxon>Bacteria</taxon>
        <taxon>Candidatus Yanofskyibacteriota</taxon>
    </lineage>
</organism>